<feature type="non-terminal residue" evidence="1">
    <location>
        <position position="1"/>
    </location>
</feature>
<reference evidence="1 2" key="1">
    <citation type="journal article" date="2016" name="Mol. Biol. Evol.">
        <title>Comparative Genomics of Early-Diverging Mushroom-Forming Fungi Provides Insights into the Origins of Lignocellulose Decay Capabilities.</title>
        <authorList>
            <person name="Nagy L.G."/>
            <person name="Riley R."/>
            <person name="Tritt A."/>
            <person name="Adam C."/>
            <person name="Daum C."/>
            <person name="Floudas D."/>
            <person name="Sun H."/>
            <person name="Yadav J.S."/>
            <person name="Pangilinan J."/>
            <person name="Larsson K.H."/>
            <person name="Matsuura K."/>
            <person name="Barry K."/>
            <person name="Labutti K."/>
            <person name="Kuo R."/>
            <person name="Ohm R.A."/>
            <person name="Bhattacharya S.S."/>
            <person name="Shirouzu T."/>
            <person name="Yoshinaga Y."/>
            <person name="Martin F.M."/>
            <person name="Grigoriev I.V."/>
            <person name="Hibbett D.S."/>
        </authorList>
    </citation>
    <scope>NUCLEOTIDE SEQUENCE [LARGE SCALE GENOMIC DNA]</scope>
    <source>
        <strain evidence="1 2">HHB10207 ss-3</strain>
    </source>
</reference>
<keyword evidence="2" id="KW-1185">Reference proteome</keyword>
<proteinExistence type="predicted"/>
<name>A0A165WK49_9AGAM</name>
<dbReference type="OrthoDB" id="3359487at2759"/>
<dbReference type="Proteomes" id="UP000076798">
    <property type="component" value="Unassembled WGS sequence"/>
</dbReference>
<dbReference type="AlphaFoldDB" id="A0A165WK49"/>
<gene>
    <name evidence="1" type="ORF">SISSUDRAFT_995367</name>
</gene>
<organism evidence="1 2">
    <name type="scientific">Sistotremastrum suecicum HHB10207 ss-3</name>
    <dbReference type="NCBI Taxonomy" id="1314776"/>
    <lineage>
        <taxon>Eukaryota</taxon>
        <taxon>Fungi</taxon>
        <taxon>Dikarya</taxon>
        <taxon>Basidiomycota</taxon>
        <taxon>Agaricomycotina</taxon>
        <taxon>Agaricomycetes</taxon>
        <taxon>Sistotremastrales</taxon>
        <taxon>Sistotremastraceae</taxon>
        <taxon>Sistotremastrum</taxon>
    </lineage>
</organism>
<evidence type="ECO:0000313" key="1">
    <source>
        <dbReference type="EMBL" id="KZT31253.1"/>
    </source>
</evidence>
<dbReference type="EMBL" id="KV428701">
    <property type="protein sequence ID" value="KZT31253.1"/>
    <property type="molecule type" value="Genomic_DNA"/>
</dbReference>
<protein>
    <submittedName>
        <fullName evidence="1">Uncharacterized protein</fullName>
    </submittedName>
</protein>
<evidence type="ECO:0000313" key="2">
    <source>
        <dbReference type="Proteomes" id="UP000076798"/>
    </source>
</evidence>
<sequence>LHPAYKLQYFRDHAWAEDWIQTALQLVRDEWSENYRPEPIVTPPVQEPAAPVSNK</sequence>
<accession>A0A165WK49</accession>